<reference evidence="2 3" key="1">
    <citation type="journal article" date="2019" name="Commun. Biol.">
        <title>The bagworm genome reveals a unique fibroin gene that provides high tensile strength.</title>
        <authorList>
            <person name="Kono N."/>
            <person name="Nakamura H."/>
            <person name="Ohtoshi R."/>
            <person name="Tomita M."/>
            <person name="Numata K."/>
            <person name="Arakawa K."/>
        </authorList>
    </citation>
    <scope>NUCLEOTIDE SEQUENCE [LARGE SCALE GENOMIC DNA]</scope>
</reference>
<evidence type="ECO:0000256" key="1">
    <source>
        <dbReference type="SAM" id="MobiDB-lite"/>
    </source>
</evidence>
<dbReference type="EMBL" id="BGZK01000057">
    <property type="protein sequence ID" value="GBP13369.1"/>
    <property type="molecule type" value="Genomic_DNA"/>
</dbReference>
<feature type="region of interest" description="Disordered" evidence="1">
    <location>
        <begin position="116"/>
        <end position="149"/>
    </location>
</feature>
<protein>
    <submittedName>
        <fullName evidence="2">Uncharacterized protein</fullName>
    </submittedName>
</protein>
<gene>
    <name evidence="2" type="ORF">EVAR_4136_1</name>
</gene>
<accession>A0A4C1TFT1</accession>
<sequence length="149" mass="16496">MPSHREALASMLIMEESTDRFLTLDQIIPDGPRLGEQVKLSTTDVTHSYRTSVADLSSLMEERDDDNFKFVALASKIGNKLALGHGRRAVSSIAVRIAPRSDRFATLLPMQRNPRGHLADKKKEIKALNVGSRLRETDRAGAPTQARTS</sequence>
<comment type="caution">
    <text evidence="2">The sequence shown here is derived from an EMBL/GenBank/DDBJ whole genome shotgun (WGS) entry which is preliminary data.</text>
</comment>
<dbReference type="AlphaFoldDB" id="A0A4C1TFT1"/>
<evidence type="ECO:0000313" key="2">
    <source>
        <dbReference type="EMBL" id="GBP13369.1"/>
    </source>
</evidence>
<evidence type="ECO:0000313" key="3">
    <source>
        <dbReference type="Proteomes" id="UP000299102"/>
    </source>
</evidence>
<keyword evidence="3" id="KW-1185">Reference proteome</keyword>
<feature type="compositionally biased region" description="Basic and acidic residues" evidence="1">
    <location>
        <begin position="117"/>
        <end position="126"/>
    </location>
</feature>
<name>A0A4C1TFT1_EUMVA</name>
<dbReference type="Proteomes" id="UP000299102">
    <property type="component" value="Unassembled WGS sequence"/>
</dbReference>
<proteinExistence type="predicted"/>
<organism evidence="2 3">
    <name type="scientific">Eumeta variegata</name>
    <name type="common">Bagworm moth</name>
    <name type="synonym">Eumeta japonica</name>
    <dbReference type="NCBI Taxonomy" id="151549"/>
    <lineage>
        <taxon>Eukaryota</taxon>
        <taxon>Metazoa</taxon>
        <taxon>Ecdysozoa</taxon>
        <taxon>Arthropoda</taxon>
        <taxon>Hexapoda</taxon>
        <taxon>Insecta</taxon>
        <taxon>Pterygota</taxon>
        <taxon>Neoptera</taxon>
        <taxon>Endopterygota</taxon>
        <taxon>Lepidoptera</taxon>
        <taxon>Glossata</taxon>
        <taxon>Ditrysia</taxon>
        <taxon>Tineoidea</taxon>
        <taxon>Psychidae</taxon>
        <taxon>Oiketicinae</taxon>
        <taxon>Eumeta</taxon>
    </lineage>
</organism>